<keyword evidence="2" id="KW-1185">Reference proteome</keyword>
<sequence length="91" mass="10174">MVKELGTVGGINTILSMGAEEYQRVEDGILAALKREMDVLRVRLEWIYFGDSDWFLMQLADVVKDADGAGHQACMQSYQRRSQGHGQVLAV</sequence>
<dbReference type="EMBL" id="JYNV01000274">
    <property type="protein sequence ID" value="KZM20602.1"/>
    <property type="molecule type" value="Genomic_DNA"/>
</dbReference>
<organism evidence="1 2">
    <name type="scientific">Didymella rabiei</name>
    <name type="common">Chickpea ascochyta blight fungus</name>
    <name type="synonym">Mycosphaerella rabiei</name>
    <dbReference type="NCBI Taxonomy" id="5454"/>
    <lineage>
        <taxon>Eukaryota</taxon>
        <taxon>Fungi</taxon>
        <taxon>Dikarya</taxon>
        <taxon>Ascomycota</taxon>
        <taxon>Pezizomycotina</taxon>
        <taxon>Dothideomycetes</taxon>
        <taxon>Pleosporomycetidae</taxon>
        <taxon>Pleosporales</taxon>
        <taxon>Pleosporineae</taxon>
        <taxon>Didymellaceae</taxon>
        <taxon>Ascochyta</taxon>
    </lineage>
</organism>
<evidence type="ECO:0000313" key="1">
    <source>
        <dbReference type="EMBL" id="KZM20602.1"/>
    </source>
</evidence>
<accession>A0A162ZHC2</accession>
<gene>
    <name evidence="1" type="ORF">ST47_g8231</name>
</gene>
<dbReference type="AlphaFoldDB" id="A0A162ZHC2"/>
<dbReference type="Proteomes" id="UP000076837">
    <property type="component" value="Unassembled WGS sequence"/>
</dbReference>
<proteinExistence type="predicted"/>
<name>A0A162ZHC2_DIDRA</name>
<comment type="caution">
    <text evidence="1">The sequence shown here is derived from an EMBL/GenBank/DDBJ whole genome shotgun (WGS) entry which is preliminary data.</text>
</comment>
<protein>
    <submittedName>
        <fullName evidence="1">Uncharacterized protein</fullName>
    </submittedName>
</protein>
<dbReference type="OrthoDB" id="3769209at2759"/>
<evidence type="ECO:0000313" key="2">
    <source>
        <dbReference type="Proteomes" id="UP000076837"/>
    </source>
</evidence>
<reference evidence="1 2" key="1">
    <citation type="journal article" date="2016" name="Sci. Rep.">
        <title>Draft genome sequencing and secretome analysis of fungal phytopathogen Ascochyta rabiei provides insight into the necrotrophic effector repertoire.</title>
        <authorList>
            <person name="Verma S."/>
            <person name="Gazara R.K."/>
            <person name="Nizam S."/>
            <person name="Parween S."/>
            <person name="Chattopadhyay D."/>
            <person name="Verma P.K."/>
        </authorList>
    </citation>
    <scope>NUCLEOTIDE SEQUENCE [LARGE SCALE GENOMIC DNA]</scope>
    <source>
        <strain evidence="1 2">ArDII</strain>
    </source>
</reference>